<accession>A0A0U5AU76</accession>
<keyword evidence="3" id="KW-1185">Reference proteome</keyword>
<name>A0A0U5AU76_9BACT</name>
<dbReference type="InterPro" id="IPR027417">
    <property type="entry name" value="P-loop_NTPase"/>
</dbReference>
<dbReference type="SUPFAM" id="SSF52540">
    <property type="entry name" value="P-loop containing nucleoside triphosphate hydrolases"/>
    <property type="match status" value="1"/>
</dbReference>
<reference evidence="3" key="2">
    <citation type="journal article" date="2016" name="Int. J. Syst. Evol. Microbiol.">
        <title>Caldimicrobium thiodismutans sp. nov., a sulfur-disproportionating bacterium isolated from a hot spring.</title>
        <authorList>
            <person name="Kojima H."/>
            <person name="Umezawa K."/>
            <person name="Fukui M."/>
        </authorList>
    </citation>
    <scope>NUCLEOTIDE SEQUENCE [LARGE SCALE GENOMIC DNA]</scope>
    <source>
        <strain evidence="3">TF1</strain>
    </source>
</reference>
<dbReference type="Gene3D" id="3.40.50.300">
    <property type="entry name" value="P-loop containing nucleotide triphosphate hydrolases"/>
    <property type="match status" value="1"/>
</dbReference>
<dbReference type="Pfam" id="PF13614">
    <property type="entry name" value="AAA_31"/>
    <property type="match status" value="1"/>
</dbReference>
<dbReference type="Proteomes" id="UP000068196">
    <property type="component" value="Chromosome"/>
</dbReference>
<dbReference type="AlphaFoldDB" id="A0A0U5AU76"/>
<dbReference type="PANTHER" id="PTHR13696">
    <property type="entry name" value="P-LOOP CONTAINING NUCLEOSIDE TRIPHOSPHATE HYDROLASE"/>
    <property type="match status" value="1"/>
</dbReference>
<dbReference type="CDD" id="cd02042">
    <property type="entry name" value="ParAB_family"/>
    <property type="match status" value="1"/>
</dbReference>
<dbReference type="OrthoDB" id="9777757at2"/>
<protein>
    <submittedName>
        <fullName evidence="2">Chromosome partitioning protein</fullName>
    </submittedName>
</protein>
<dbReference type="RefSeq" id="WP_068512647.1">
    <property type="nucleotide sequence ID" value="NZ_AP014945.1"/>
</dbReference>
<dbReference type="InterPro" id="IPR050678">
    <property type="entry name" value="DNA_Partitioning_ATPase"/>
</dbReference>
<feature type="domain" description="AAA" evidence="1">
    <location>
        <begin position="3"/>
        <end position="175"/>
    </location>
</feature>
<dbReference type="EMBL" id="AP014945">
    <property type="protein sequence ID" value="BAU22808.1"/>
    <property type="molecule type" value="Genomic_DNA"/>
</dbReference>
<organism evidence="2 3">
    <name type="scientific">Caldimicrobium thiodismutans</name>
    <dbReference type="NCBI Taxonomy" id="1653476"/>
    <lineage>
        <taxon>Bacteria</taxon>
        <taxon>Pseudomonadati</taxon>
        <taxon>Thermodesulfobacteriota</taxon>
        <taxon>Thermodesulfobacteria</taxon>
        <taxon>Thermodesulfobacteriales</taxon>
        <taxon>Thermodesulfobacteriaceae</taxon>
        <taxon>Caldimicrobium</taxon>
    </lineage>
</organism>
<proteinExistence type="predicted"/>
<dbReference type="STRING" id="1653476.THC_0412"/>
<gene>
    <name evidence="2" type="ORF">THC_0412</name>
</gene>
<dbReference type="PANTHER" id="PTHR13696:SF52">
    <property type="entry name" value="PARA FAMILY PROTEIN CT_582"/>
    <property type="match status" value="1"/>
</dbReference>
<dbReference type="KEGG" id="cthi:THC_0412"/>
<evidence type="ECO:0000259" key="1">
    <source>
        <dbReference type="Pfam" id="PF13614"/>
    </source>
</evidence>
<dbReference type="InterPro" id="IPR025669">
    <property type="entry name" value="AAA_dom"/>
</dbReference>
<evidence type="ECO:0000313" key="2">
    <source>
        <dbReference type="EMBL" id="BAU22808.1"/>
    </source>
</evidence>
<sequence>MGTVITITNRKGGTGKSTTVVNLSAEFAFRGKKTLVIDLDTQGHATIGLNCPLNRSQYTIHSLLCDHKNFDLKALLKTEWENLFVIPADPLFEHGKVLNHGALKELIETAGFRNDFDFILIDTPPSFDSLLINALSASDYVLIPFLPHFLSTEGIKSLVRVFFKIAVSYNPLLKILGFVPIMMNERIKQHKKIFDLIATQFGKNRVFHGIRTDIKLVEAFENHAPVRFYSPHSRGAIDYKILADEILVEIEMRKSLNCQ</sequence>
<reference evidence="2 3" key="1">
    <citation type="journal article" date="2016" name="Int. J. Syst. Evol. Microbiol.">
        <title>Caldimicrobium thiodismutans sp. nov., a sulfur-disproportionating bacterium isolated from a hot spring, and emended description of the genus Caldimicrobium.</title>
        <authorList>
            <person name="Kojima H."/>
            <person name="Umezawa K."/>
            <person name="Fukui M."/>
        </authorList>
    </citation>
    <scope>NUCLEOTIDE SEQUENCE [LARGE SCALE GENOMIC DNA]</scope>
    <source>
        <strain evidence="2 3">TF1</strain>
    </source>
</reference>
<evidence type="ECO:0000313" key="3">
    <source>
        <dbReference type="Proteomes" id="UP000068196"/>
    </source>
</evidence>